<sequence length="62" mass="7447">TKIQIEEKQIHFESEFKVEHEMSYDDLSLVNDENYNFGRAHVGSERLYPGDTFHEIFVLREE</sequence>
<evidence type="ECO:0000313" key="1">
    <source>
        <dbReference type="EMBL" id="GAG08044.1"/>
    </source>
</evidence>
<accession>X0UQE5</accession>
<dbReference type="AlphaFoldDB" id="X0UQE5"/>
<organism evidence="1">
    <name type="scientific">marine sediment metagenome</name>
    <dbReference type="NCBI Taxonomy" id="412755"/>
    <lineage>
        <taxon>unclassified sequences</taxon>
        <taxon>metagenomes</taxon>
        <taxon>ecological metagenomes</taxon>
    </lineage>
</organism>
<feature type="non-terminal residue" evidence="1">
    <location>
        <position position="1"/>
    </location>
</feature>
<comment type="caution">
    <text evidence="1">The sequence shown here is derived from an EMBL/GenBank/DDBJ whole genome shotgun (WGS) entry which is preliminary data.</text>
</comment>
<proteinExistence type="predicted"/>
<protein>
    <submittedName>
        <fullName evidence="1">Uncharacterized protein</fullName>
    </submittedName>
</protein>
<dbReference type="EMBL" id="BARS01025776">
    <property type="protein sequence ID" value="GAG08044.1"/>
    <property type="molecule type" value="Genomic_DNA"/>
</dbReference>
<name>X0UQE5_9ZZZZ</name>
<gene>
    <name evidence="1" type="ORF">S01H1_40690</name>
</gene>
<reference evidence="1" key="1">
    <citation type="journal article" date="2014" name="Front. Microbiol.">
        <title>High frequency of phylogenetically diverse reductive dehalogenase-homologous genes in deep subseafloor sedimentary metagenomes.</title>
        <authorList>
            <person name="Kawai M."/>
            <person name="Futagami T."/>
            <person name="Toyoda A."/>
            <person name="Takaki Y."/>
            <person name="Nishi S."/>
            <person name="Hori S."/>
            <person name="Arai W."/>
            <person name="Tsubouchi T."/>
            <person name="Morono Y."/>
            <person name="Uchiyama I."/>
            <person name="Ito T."/>
            <person name="Fujiyama A."/>
            <person name="Inagaki F."/>
            <person name="Takami H."/>
        </authorList>
    </citation>
    <scope>NUCLEOTIDE SEQUENCE</scope>
    <source>
        <strain evidence="1">Expedition CK06-06</strain>
    </source>
</reference>